<keyword evidence="3" id="KW-1185">Reference proteome</keyword>
<comment type="caution">
    <text evidence="2">The sequence shown here is derived from an EMBL/GenBank/DDBJ whole genome shotgun (WGS) entry which is preliminary data.</text>
</comment>
<organism evidence="2 3">
    <name type="scientific">Microbacterium profundi</name>
    <dbReference type="NCBI Taxonomy" id="450380"/>
    <lineage>
        <taxon>Bacteria</taxon>
        <taxon>Bacillati</taxon>
        <taxon>Actinomycetota</taxon>
        <taxon>Actinomycetes</taxon>
        <taxon>Micrococcales</taxon>
        <taxon>Microbacteriaceae</taxon>
        <taxon>Microbacterium</taxon>
    </lineage>
</organism>
<reference evidence="2 3" key="1">
    <citation type="submission" date="2024-06" db="EMBL/GenBank/DDBJ databases">
        <title>The Natural Products Discovery Center: Release of the First 8490 Sequenced Strains for Exploring Actinobacteria Biosynthetic Diversity.</title>
        <authorList>
            <person name="Kalkreuter E."/>
            <person name="Kautsar S.A."/>
            <person name="Yang D."/>
            <person name="Bader C.D."/>
            <person name="Teijaro C.N."/>
            <person name="Fluegel L."/>
            <person name="Davis C.M."/>
            <person name="Simpson J.R."/>
            <person name="Lauterbach L."/>
            <person name="Steele A.D."/>
            <person name="Gui C."/>
            <person name="Meng S."/>
            <person name="Li G."/>
            <person name="Viehrig K."/>
            <person name="Ye F."/>
            <person name="Su P."/>
            <person name="Kiefer A.F."/>
            <person name="Nichols A."/>
            <person name="Cepeda A.J."/>
            <person name="Yan W."/>
            <person name="Fan B."/>
            <person name="Jiang Y."/>
            <person name="Adhikari A."/>
            <person name="Zheng C.-J."/>
            <person name="Schuster L."/>
            <person name="Cowan T.M."/>
            <person name="Smanski M.J."/>
            <person name="Chevrette M.G."/>
            <person name="De Carvalho L.P.S."/>
            <person name="Shen B."/>
        </authorList>
    </citation>
    <scope>NUCLEOTIDE SEQUENCE [LARGE SCALE GENOMIC DNA]</scope>
    <source>
        <strain evidence="2 3">NPDC077434</strain>
    </source>
</reference>
<dbReference type="SUPFAM" id="SSF55781">
    <property type="entry name" value="GAF domain-like"/>
    <property type="match status" value="1"/>
</dbReference>
<dbReference type="SMART" id="SM00065">
    <property type="entry name" value="GAF"/>
    <property type="match status" value="1"/>
</dbReference>
<dbReference type="InterPro" id="IPR051448">
    <property type="entry name" value="CdaR-like_regulators"/>
</dbReference>
<dbReference type="InterPro" id="IPR042070">
    <property type="entry name" value="PucR_C-HTH_sf"/>
</dbReference>
<dbReference type="InterPro" id="IPR003018">
    <property type="entry name" value="GAF"/>
</dbReference>
<sequence>MTHPVSRLLRLLVAVPEDVQHIDELASALGLEPSGLASVNHLREEMMQARQQREAARIIVEAATSINAAVDVDETLELVCRRSKLLLGSDMSYISLNRHSEQETYIRTTDGVLTPQYRALRMPLGTGILGQAAGGSTIAQTEAYLDDDSFPHIEAVDEAVRREGVTSILAVTMSVRGERLGALLVAERYGRRYTPQEVDLLSQIAGLAAVALQRAELIDELRAGLAERDEARAEAETRNAFLARIEGFDQKLFELLKQEASVGELAHAVSEEIETDVRYLHRSELSQYRLSGSARVIDHVRSGGTASATVICTAVAGDRILGALEAHGELGYEQRVLLERAAPVLTAMILFEERGAAASAEEQQSLIVRLSEGADRDWKQIAGRLQRYWLREGAKIDVLAVGCGNVNAARTDLRDLMARRGGLTGESHGLLVIIGSNLPGEEVERFLASTGTRSQVAEVETVLTALNVQQALQHTQRTVRAMQALDITGVADPRWDLGLAGLTLAHLPASTAAGLIRHALAPLIEYDDAHGTSLLETAWEYLELDGNVDASAHNLHIHPNTLRQRVRRIGELITPDWATGRLRTDLHVALQLWKVREGELSRNNA</sequence>
<evidence type="ECO:0000313" key="3">
    <source>
        <dbReference type="Proteomes" id="UP001553715"/>
    </source>
</evidence>
<dbReference type="RefSeq" id="WP_366232872.1">
    <property type="nucleotide sequence ID" value="NZ_JBFBMH010000010.1"/>
</dbReference>
<dbReference type="PANTHER" id="PTHR33744">
    <property type="entry name" value="CARBOHYDRATE DIACID REGULATOR"/>
    <property type="match status" value="1"/>
</dbReference>
<proteinExistence type="predicted"/>
<accession>A0ABV3LIK1</accession>
<protein>
    <submittedName>
        <fullName evidence="2">Helix-turn-helix domain-containing protein</fullName>
    </submittedName>
</protein>
<dbReference type="PANTHER" id="PTHR33744:SF1">
    <property type="entry name" value="DNA-BINDING TRANSCRIPTIONAL ACTIVATOR ADER"/>
    <property type="match status" value="1"/>
</dbReference>
<dbReference type="EMBL" id="JBFBMH010000010">
    <property type="protein sequence ID" value="MEW1975230.1"/>
    <property type="molecule type" value="Genomic_DNA"/>
</dbReference>
<feature type="domain" description="GAF" evidence="1">
    <location>
        <begin position="67"/>
        <end position="222"/>
    </location>
</feature>
<dbReference type="InterPro" id="IPR025736">
    <property type="entry name" value="PucR_C-HTH_dom"/>
</dbReference>
<dbReference type="Pfam" id="PF13185">
    <property type="entry name" value="GAF_2"/>
    <property type="match status" value="1"/>
</dbReference>
<name>A0ABV3LIK1_9MICO</name>
<evidence type="ECO:0000313" key="2">
    <source>
        <dbReference type="EMBL" id="MEW1975230.1"/>
    </source>
</evidence>
<evidence type="ECO:0000259" key="1">
    <source>
        <dbReference type="SMART" id="SM00065"/>
    </source>
</evidence>
<gene>
    <name evidence="2" type="ORF">AB0301_09160</name>
</gene>
<dbReference type="Pfam" id="PF13556">
    <property type="entry name" value="HTH_30"/>
    <property type="match status" value="1"/>
</dbReference>
<dbReference type="InterPro" id="IPR029016">
    <property type="entry name" value="GAF-like_dom_sf"/>
</dbReference>
<dbReference type="Proteomes" id="UP001553715">
    <property type="component" value="Unassembled WGS sequence"/>
</dbReference>
<dbReference type="Gene3D" id="3.30.450.40">
    <property type="match status" value="1"/>
</dbReference>
<dbReference type="Gene3D" id="1.10.10.2840">
    <property type="entry name" value="PucR C-terminal helix-turn-helix domain"/>
    <property type="match status" value="1"/>
</dbReference>